<feature type="compositionally biased region" description="Low complexity" evidence="1">
    <location>
        <begin position="1"/>
        <end position="12"/>
    </location>
</feature>
<protein>
    <submittedName>
        <fullName evidence="2">Uncharacterized protein</fullName>
    </submittedName>
</protein>
<organism evidence="2 3">
    <name type="scientific">Adiantum capillus-veneris</name>
    <name type="common">Maidenhair fern</name>
    <dbReference type="NCBI Taxonomy" id="13818"/>
    <lineage>
        <taxon>Eukaryota</taxon>
        <taxon>Viridiplantae</taxon>
        <taxon>Streptophyta</taxon>
        <taxon>Embryophyta</taxon>
        <taxon>Tracheophyta</taxon>
        <taxon>Polypodiopsida</taxon>
        <taxon>Polypodiidae</taxon>
        <taxon>Polypodiales</taxon>
        <taxon>Pteridineae</taxon>
        <taxon>Pteridaceae</taxon>
        <taxon>Vittarioideae</taxon>
        <taxon>Adiantum</taxon>
    </lineage>
</organism>
<accession>A0A9D4URJ7</accession>
<gene>
    <name evidence="2" type="ORF">GOP47_0012557</name>
</gene>
<sequence>MECRGAGEAGAEAEGGEGGGTECRESGEEGGAEYAGAGHGEDGQKGAAERYGEEGGEGTGQHGQAELYRRSAEDCETGEGGEGTEQGRCKTTAGHQQQHVVWEPYCKSGKSAGPACRWPAAASRSIRVAPDHPLLRFYLTPLRSTTGRTRSRQHRSPKRHFWSLVFT</sequence>
<evidence type="ECO:0000256" key="1">
    <source>
        <dbReference type="SAM" id="MobiDB-lite"/>
    </source>
</evidence>
<feature type="region of interest" description="Disordered" evidence="1">
    <location>
        <begin position="1"/>
        <end position="94"/>
    </location>
</feature>
<name>A0A9D4URJ7_ADICA</name>
<comment type="caution">
    <text evidence="2">The sequence shown here is derived from an EMBL/GenBank/DDBJ whole genome shotgun (WGS) entry which is preliminary data.</text>
</comment>
<feature type="compositionally biased region" description="Basic and acidic residues" evidence="1">
    <location>
        <begin position="39"/>
        <end position="53"/>
    </location>
</feature>
<dbReference type="AlphaFoldDB" id="A0A9D4URJ7"/>
<evidence type="ECO:0000313" key="3">
    <source>
        <dbReference type="Proteomes" id="UP000886520"/>
    </source>
</evidence>
<dbReference type="EMBL" id="JABFUD020000012">
    <property type="protein sequence ID" value="KAI5072451.1"/>
    <property type="molecule type" value="Genomic_DNA"/>
</dbReference>
<dbReference type="Proteomes" id="UP000886520">
    <property type="component" value="Chromosome 12"/>
</dbReference>
<reference evidence="2" key="1">
    <citation type="submission" date="2021-01" db="EMBL/GenBank/DDBJ databases">
        <title>Adiantum capillus-veneris genome.</title>
        <authorList>
            <person name="Fang Y."/>
            <person name="Liao Q."/>
        </authorList>
    </citation>
    <scope>NUCLEOTIDE SEQUENCE</scope>
    <source>
        <strain evidence="2">H3</strain>
        <tissue evidence="2">Leaf</tissue>
    </source>
</reference>
<keyword evidence="3" id="KW-1185">Reference proteome</keyword>
<proteinExistence type="predicted"/>
<evidence type="ECO:0000313" key="2">
    <source>
        <dbReference type="EMBL" id="KAI5072451.1"/>
    </source>
</evidence>